<dbReference type="InterPro" id="IPR036412">
    <property type="entry name" value="HAD-like_sf"/>
</dbReference>
<evidence type="ECO:0000313" key="6">
    <source>
        <dbReference type="Proteomes" id="UP000215914"/>
    </source>
</evidence>
<dbReference type="GO" id="GO:0016787">
    <property type="term" value="F:hydrolase activity"/>
    <property type="evidence" value="ECO:0007669"/>
    <property type="project" value="UniProtKB-KW"/>
</dbReference>
<dbReference type="InterPro" id="IPR008380">
    <property type="entry name" value="HAD-SF_hydro_IG_5-nucl"/>
</dbReference>
<sequence>MNCGALSILLCTGLPRTCSCSSSRGPEKFPPAGNQFYKDLMFACAFILLNKKFISSNMLNPYFLYYFRVTFLCYAQFHPVWGQIMKAGFQNSRFAHQVERFACLYTSQVGNLGLYSPNKYYRPVENFMVHESNVLSL</sequence>
<reference evidence="5" key="2">
    <citation type="submission" date="2020-06" db="EMBL/GenBank/DDBJ databases">
        <title>Helianthus annuus Genome sequencing and assembly Release 2.</title>
        <authorList>
            <person name="Gouzy J."/>
            <person name="Langlade N."/>
            <person name="Munos S."/>
        </authorList>
    </citation>
    <scope>NUCLEOTIDE SEQUENCE</scope>
    <source>
        <tissue evidence="5">Leaves</tissue>
    </source>
</reference>
<evidence type="ECO:0000313" key="5">
    <source>
        <dbReference type="EMBL" id="KAF5809218.1"/>
    </source>
</evidence>
<dbReference type="EMBL" id="MNCJ02000319">
    <property type="protein sequence ID" value="KAF5809218.1"/>
    <property type="molecule type" value="Genomic_DNA"/>
</dbReference>
<feature type="chain" id="PRO_5039947487" evidence="4">
    <location>
        <begin position="21"/>
        <end position="137"/>
    </location>
</feature>
<dbReference type="SUPFAM" id="SSF56784">
    <property type="entry name" value="HAD-like"/>
    <property type="match status" value="1"/>
</dbReference>
<keyword evidence="4" id="KW-0732">Signal</keyword>
<organism evidence="5 6">
    <name type="scientific">Helianthus annuus</name>
    <name type="common">Common sunflower</name>
    <dbReference type="NCBI Taxonomy" id="4232"/>
    <lineage>
        <taxon>Eukaryota</taxon>
        <taxon>Viridiplantae</taxon>
        <taxon>Streptophyta</taxon>
        <taxon>Embryophyta</taxon>
        <taxon>Tracheophyta</taxon>
        <taxon>Spermatophyta</taxon>
        <taxon>Magnoliopsida</taxon>
        <taxon>eudicotyledons</taxon>
        <taxon>Gunneridae</taxon>
        <taxon>Pentapetalae</taxon>
        <taxon>asterids</taxon>
        <taxon>campanulids</taxon>
        <taxon>Asterales</taxon>
        <taxon>Asteraceae</taxon>
        <taxon>Asteroideae</taxon>
        <taxon>Heliantheae alliance</taxon>
        <taxon>Heliantheae</taxon>
        <taxon>Helianthus</taxon>
    </lineage>
</organism>
<evidence type="ECO:0000256" key="4">
    <source>
        <dbReference type="SAM" id="SignalP"/>
    </source>
</evidence>
<name>A0A9K3J5K8_HELAN</name>
<comment type="caution">
    <text evidence="5">The sequence shown here is derived from an EMBL/GenBank/DDBJ whole genome shotgun (WGS) entry which is preliminary data.</text>
</comment>
<keyword evidence="2 5" id="KW-0378">Hydrolase</keyword>
<evidence type="ECO:0000256" key="1">
    <source>
        <dbReference type="ARBA" id="ARBA00022723"/>
    </source>
</evidence>
<keyword evidence="1" id="KW-0479">Metal-binding</keyword>
<dbReference type="Pfam" id="PF05761">
    <property type="entry name" value="5_nucleotid"/>
    <property type="match status" value="1"/>
</dbReference>
<dbReference type="Proteomes" id="UP000215914">
    <property type="component" value="Unassembled WGS sequence"/>
</dbReference>
<accession>A0A9K3J5K8</accession>
<gene>
    <name evidence="5" type="ORF">HanXRQr2_Chr04g0154531</name>
</gene>
<protein>
    <submittedName>
        <fullName evidence="5">HAD-superfamily hydrolase, subfamily IG, 5'-nucleotidase, HAD-like superfamily</fullName>
    </submittedName>
</protein>
<proteinExistence type="predicted"/>
<keyword evidence="3" id="KW-0460">Magnesium</keyword>
<evidence type="ECO:0000256" key="2">
    <source>
        <dbReference type="ARBA" id="ARBA00022801"/>
    </source>
</evidence>
<dbReference type="AlphaFoldDB" id="A0A9K3J5K8"/>
<dbReference type="Gramene" id="mRNA:HanXRQr2_Chr04g0154531">
    <property type="protein sequence ID" value="mRNA:HanXRQr2_Chr04g0154531"/>
    <property type="gene ID" value="HanXRQr2_Chr04g0154531"/>
</dbReference>
<dbReference type="PANTHER" id="PTHR12103:SF34">
    <property type="entry name" value="5'-NUCLEOTIDASE"/>
    <property type="match status" value="1"/>
</dbReference>
<feature type="signal peptide" evidence="4">
    <location>
        <begin position="1"/>
        <end position="20"/>
    </location>
</feature>
<reference evidence="5" key="1">
    <citation type="journal article" date="2017" name="Nature">
        <title>The sunflower genome provides insights into oil metabolism, flowering and Asterid evolution.</title>
        <authorList>
            <person name="Badouin H."/>
            <person name="Gouzy J."/>
            <person name="Grassa C.J."/>
            <person name="Murat F."/>
            <person name="Staton S.E."/>
            <person name="Cottret L."/>
            <person name="Lelandais-Briere C."/>
            <person name="Owens G.L."/>
            <person name="Carrere S."/>
            <person name="Mayjonade B."/>
            <person name="Legrand L."/>
            <person name="Gill N."/>
            <person name="Kane N.C."/>
            <person name="Bowers J.E."/>
            <person name="Hubner S."/>
            <person name="Bellec A."/>
            <person name="Berard A."/>
            <person name="Berges H."/>
            <person name="Blanchet N."/>
            <person name="Boniface M.C."/>
            <person name="Brunel D."/>
            <person name="Catrice O."/>
            <person name="Chaidir N."/>
            <person name="Claudel C."/>
            <person name="Donnadieu C."/>
            <person name="Faraut T."/>
            <person name="Fievet G."/>
            <person name="Helmstetter N."/>
            <person name="King M."/>
            <person name="Knapp S.J."/>
            <person name="Lai Z."/>
            <person name="Le Paslier M.C."/>
            <person name="Lippi Y."/>
            <person name="Lorenzon L."/>
            <person name="Mandel J.R."/>
            <person name="Marage G."/>
            <person name="Marchand G."/>
            <person name="Marquand E."/>
            <person name="Bret-Mestries E."/>
            <person name="Morien E."/>
            <person name="Nambeesan S."/>
            <person name="Nguyen T."/>
            <person name="Pegot-Espagnet P."/>
            <person name="Pouilly N."/>
            <person name="Raftis F."/>
            <person name="Sallet E."/>
            <person name="Schiex T."/>
            <person name="Thomas J."/>
            <person name="Vandecasteele C."/>
            <person name="Vares D."/>
            <person name="Vear F."/>
            <person name="Vautrin S."/>
            <person name="Crespi M."/>
            <person name="Mangin B."/>
            <person name="Burke J.M."/>
            <person name="Salse J."/>
            <person name="Munos S."/>
            <person name="Vincourt P."/>
            <person name="Rieseberg L.H."/>
            <person name="Langlade N.B."/>
        </authorList>
    </citation>
    <scope>NUCLEOTIDE SEQUENCE</scope>
    <source>
        <tissue evidence="5">Leaves</tissue>
    </source>
</reference>
<dbReference type="PANTHER" id="PTHR12103">
    <property type="entry name" value="5'-NUCLEOTIDASE DOMAIN-CONTAINING"/>
    <property type="match status" value="1"/>
</dbReference>
<dbReference type="GO" id="GO:0046872">
    <property type="term" value="F:metal ion binding"/>
    <property type="evidence" value="ECO:0007669"/>
    <property type="project" value="UniProtKB-KW"/>
</dbReference>
<evidence type="ECO:0000256" key="3">
    <source>
        <dbReference type="ARBA" id="ARBA00022842"/>
    </source>
</evidence>
<keyword evidence="6" id="KW-1185">Reference proteome</keyword>